<evidence type="ECO:0008006" key="14">
    <source>
        <dbReference type="Google" id="ProtNLM"/>
    </source>
</evidence>
<feature type="transmembrane region" description="Helical" evidence="8">
    <location>
        <begin position="362"/>
        <end position="382"/>
    </location>
</feature>
<dbReference type="CDD" id="cd08760">
    <property type="entry name" value="Cyt_b561_FRRS1_like"/>
    <property type="match status" value="1"/>
</dbReference>
<keyword evidence="13" id="KW-1185">Reference proteome</keyword>
<evidence type="ECO:0000256" key="7">
    <source>
        <dbReference type="SAM" id="MobiDB-lite"/>
    </source>
</evidence>
<dbReference type="PROSITE" id="PS50836">
    <property type="entry name" value="DOMON"/>
    <property type="match status" value="1"/>
</dbReference>
<evidence type="ECO:0000256" key="1">
    <source>
        <dbReference type="ARBA" id="ARBA00004370"/>
    </source>
</evidence>
<keyword evidence="5 8" id="KW-1133">Transmembrane helix</keyword>
<feature type="domain" description="Cytochrome b561" evidence="11">
    <location>
        <begin position="172"/>
        <end position="381"/>
    </location>
</feature>
<proteinExistence type="predicted"/>
<dbReference type="OrthoDB" id="19261at2759"/>
<comment type="caution">
    <text evidence="12">The sequence shown here is derived from an EMBL/GenBank/DDBJ whole genome shotgun (WGS) entry which is preliminary data.</text>
</comment>
<dbReference type="InParanoid" id="A0A369J6H5"/>
<dbReference type="STRING" id="39966.A0A369J6H5"/>
<evidence type="ECO:0000256" key="4">
    <source>
        <dbReference type="ARBA" id="ARBA00022982"/>
    </source>
</evidence>
<keyword evidence="2" id="KW-0813">Transport</keyword>
<evidence type="ECO:0000259" key="10">
    <source>
        <dbReference type="PROSITE" id="PS50836"/>
    </source>
</evidence>
<feature type="transmembrane region" description="Helical" evidence="8">
    <location>
        <begin position="248"/>
        <end position="268"/>
    </location>
</feature>
<feature type="region of interest" description="Disordered" evidence="7">
    <location>
        <begin position="181"/>
        <end position="202"/>
    </location>
</feature>
<dbReference type="PROSITE" id="PS50939">
    <property type="entry name" value="CYTOCHROME_B561"/>
    <property type="match status" value="1"/>
</dbReference>
<evidence type="ECO:0000313" key="13">
    <source>
        <dbReference type="Proteomes" id="UP000076154"/>
    </source>
</evidence>
<feature type="compositionally biased region" description="Basic and acidic residues" evidence="7">
    <location>
        <begin position="391"/>
        <end position="400"/>
    </location>
</feature>
<dbReference type="PANTHER" id="PTHR47797">
    <property type="entry name" value="DEHYDROGENASE, PUTATIVE (AFU_ORTHOLOGUE AFUA_8G05805)-RELATED"/>
    <property type="match status" value="1"/>
</dbReference>
<dbReference type="InterPro" id="IPR005018">
    <property type="entry name" value="DOMON_domain"/>
</dbReference>
<dbReference type="PANTHER" id="PTHR47797:SF3">
    <property type="entry name" value="CYTOCHROME B561 DOMAIN-CONTAINING PROTEIN"/>
    <property type="match status" value="1"/>
</dbReference>
<feature type="region of interest" description="Disordered" evidence="7">
    <location>
        <begin position="391"/>
        <end position="417"/>
    </location>
</feature>
<evidence type="ECO:0000256" key="3">
    <source>
        <dbReference type="ARBA" id="ARBA00022692"/>
    </source>
</evidence>
<accession>A0A369J6H5</accession>
<feature type="chain" id="PRO_5017051520" description="Cytochrome b561 domain-containing protein" evidence="9">
    <location>
        <begin position="21"/>
        <end position="417"/>
    </location>
</feature>
<dbReference type="Pfam" id="PF03188">
    <property type="entry name" value="Cytochrom_B561"/>
    <property type="match status" value="1"/>
</dbReference>
<evidence type="ECO:0000256" key="9">
    <source>
        <dbReference type="SAM" id="SignalP"/>
    </source>
</evidence>
<feature type="transmembrane region" description="Helical" evidence="8">
    <location>
        <begin position="288"/>
        <end position="309"/>
    </location>
</feature>
<evidence type="ECO:0000256" key="5">
    <source>
        <dbReference type="ARBA" id="ARBA00022989"/>
    </source>
</evidence>
<feature type="domain" description="DOMON" evidence="10">
    <location>
        <begin position="39"/>
        <end position="149"/>
    </location>
</feature>
<feature type="transmembrane region" description="Helical" evidence="8">
    <location>
        <begin position="214"/>
        <end position="236"/>
    </location>
</feature>
<dbReference type="EMBL" id="LUEZ02000122">
    <property type="protein sequence ID" value="RDB16770.1"/>
    <property type="molecule type" value="Genomic_DNA"/>
</dbReference>
<evidence type="ECO:0000256" key="2">
    <source>
        <dbReference type="ARBA" id="ARBA00022448"/>
    </source>
</evidence>
<organism evidence="12 13">
    <name type="scientific">Hypsizygus marmoreus</name>
    <name type="common">White beech mushroom</name>
    <name type="synonym">Agaricus marmoreus</name>
    <dbReference type="NCBI Taxonomy" id="39966"/>
    <lineage>
        <taxon>Eukaryota</taxon>
        <taxon>Fungi</taxon>
        <taxon>Dikarya</taxon>
        <taxon>Basidiomycota</taxon>
        <taxon>Agaricomycotina</taxon>
        <taxon>Agaricomycetes</taxon>
        <taxon>Agaricomycetidae</taxon>
        <taxon>Agaricales</taxon>
        <taxon>Tricholomatineae</taxon>
        <taxon>Lyophyllaceae</taxon>
        <taxon>Hypsizygus</taxon>
    </lineage>
</organism>
<dbReference type="Gene3D" id="1.20.120.1770">
    <property type="match status" value="1"/>
</dbReference>
<gene>
    <name evidence="12" type="ORF">Hypma_002605</name>
</gene>
<evidence type="ECO:0000259" key="11">
    <source>
        <dbReference type="PROSITE" id="PS50939"/>
    </source>
</evidence>
<dbReference type="InterPro" id="IPR006593">
    <property type="entry name" value="Cyt_b561/ferric_Rdtase_TM"/>
</dbReference>
<dbReference type="SUPFAM" id="SSF49344">
    <property type="entry name" value="CBD9-like"/>
    <property type="match status" value="1"/>
</dbReference>
<evidence type="ECO:0000313" key="12">
    <source>
        <dbReference type="EMBL" id="RDB16770.1"/>
    </source>
</evidence>
<dbReference type="Gene3D" id="2.60.40.1210">
    <property type="entry name" value="Cellobiose dehydrogenase, cytochrome domain"/>
    <property type="match status" value="1"/>
</dbReference>
<dbReference type="InterPro" id="IPR015920">
    <property type="entry name" value="Cellobiose_DH-like_cyt"/>
</dbReference>
<dbReference type="AlphaFoldDB" id="A0A369J6H5"/>
<keyword evidence="3 8" id="KW-0812">Transmembrane</keyword>
<evidence type="ECO:0000256" key="6">
    <source>
        <dbReference type="ARBA" id="ARBA00023136"/>
    </source>
</evidence>
<dbReference type="Proteomes" id="UP000076154">
    <property type="component" value="Unassembled WGS sequence"/>
</dbReference>
<dbReference type="Pfam" id="PF16010">
    <property type="entry name" value="CDH-cyt"/>
    <property type="match status" value="1"/>
</dbReference>
<sequence>MVKLISFLVCSLLSVSYASGRTFISGRQTATTGDKKCGSLMCISATVNGSSVQYVLSSTGKRTPGWMGMGFGRQMGNTPMVIIWTNSDGTVTLSQRTANGHTMPTLDSNPPRAASLLQSATSATGSTASYAYTIPANSDTKQYVIYAFGPTAPSSSAADASIEEHLDFGTVQLDLAKTVSTSTSSGSASSPTGGSSSGSGPTDDIPLQPYERLIVAHAIFCTVGFLLLLPAGALLARYFRTFTPKWFIGHWVAQLAFAGIAIVIGFALGVQAVSTAGSDHLSDRHMKLGVGLFVLYIAQSGLGAIIHWIKPKRNTGRPIQNYVHAIVGLLIIGASMYQVHNGYKNEWLKATAQEPFSKGIDILFWVWIAAIIALYAIGLYFLPKQLKQEKTNQGEKRLPNEYEEMEHFEERQYRDRD</sequence>
<feature type="signal peptide" evidence="9">
    <location>
        <begin position="1"/>
        <end position="20"/>
    </location>
</feature>
<feature type="compositionally biased region" description="Basic and acidic residues" evidence="7">
    <location>
        <begin position="408"/>
        <end position="417"/>
    </location>
</feature>
<protein>
    <recommendedName>
        <fullName evidence="14">Cytochrome b561 domain-containing protein</fullName>
    </recommendedName>
</protein>
<keyword evidence="6 8" id="KW-0472">Membrane</keyword>
<dbReference type="SMART" id="SM00665">
    <property type="entry name" value="B561"/>
    <property type="match status" value="1"/>
</dbReference>
<dbReference type="GO" id="GO:0016020">
    <property type="term" value="C:membrane"/>
    <property type="evidence" value="ECO:0007669"/>
    <property type="project" value="UniProtKB-SubCell"/>
</dbReference>
<dbReference type="CDD" id="cd09630">
    <property type="entry name" value="CDH_like_cytochrome"/>
    <property type="match status" value="1"/>
</dbReference>
<reference evidence="12" key="1">
    <citation type="submission" date="2018-04" db="EMBL/GenBank/DDBJ databases">
        <title>Whole genome sequencing of Hypsizygus marmoreus.</title>
        <authorList>
            <person name="Choi I.-G."/>
            <person name="Min B."/>
            <person name="Kim J.-G."/>
            <person name="Kim S."/>
            <person name="Oh Y.-L."/>
            <person name="Kong W.-S."/>
            <person name="Park H."/>
            <person name="Jeong J."/>
            <person name="Song E.-S."/>
        </authorList>
    </citation>
    <scope>NUCLEOTIDE SEQUENCE [LARGE SCALE GENOMIC DNA]</scope>
    <source>
        <strain evidence="12">51987-8</strain>
    </source>
</reference>
<evidence type="ECO:0000256" key="8">
    <source>
        <dbReference type="SAM" id="Phobius"/>
    </source>
</evidence>
<feature type="transmembrane region" description="Helical" evidence="8">
    <location>
        <begin position="321"/>
        <end position="339"/>
    </location>
</feature>
<keyword evidence="9" id="KW-0732">Signal</keyword>
<name>A0A369J6H5_HYPMA</name>
<keyword evidence="4" id="KW-0249">Electron transport</keyword>
<comment type="subcellular location">
    <subcellularLocation>
        <location evidence="1">Membrane</location>
    </subcellularLocation>
</comment>
<dbReference type="SMART" id="SM00664">
    <property type="entry name" value="DoH"/>
    <property type="match status" value="1"/>
</dbReference>